<evidence type="ECO:0000313" key="2">
    <source>
        <dbReference type="Proteomes" id="UP000625631"/>
    </source>
</evidence>
<reference evidence="1 2" key="1">
    <citation type="submission" date="2020-12" db="EMBL/GenBank/DDBJ databases">
        <title>Hymenobacter sp.</title>
        <authorList>
            <person name="Kim M.K."/>
        </authorList>
    </citation>
    <scope>NUCLEOTIDE SEQUENCE [LARGE SCALE GENOMIC DNA]</scope>
    <source>
        <strain evidence="1 2">BT442</strain>
    </source>
</reference>
<keyword evidence="2" id="KW-1185">Reference proteome</keyword>
<comment type="caution">
    <text evidence="1">The sequence shown here is derived from an EMBL/GenBank/DDBJ whole genome shotgun (WGS) entry which is preliminary data.</text>
</comment>
<proteinExistence type="predicted"/>
<evidence type="ECO:0008006" key="3">
    <source>
        <dbReference type="Google" id="ProtNLM"/>
    </source>
</evidence>
<dbReference type="PROSITE" id="PS00141">
    <property type="entry name" value="ASP_PROTEASE"/>
    <property type="match status" value="1"/>
</dbReference>
<name>A0ABS0Q600_9BACT</name>
<evidence type="ECO:0000313" key="1">
    <source>
        <dbReference type="EMBL" id="MBH8557679.1"/>
    </source>
</evidence>
<dbReference type="Proteomes" id="UP000625631">
    <property type="component" value="Unassembled WGS sequence"/>
</dbReference>
<organism evidence="1 2">
    <name type="scientific">Hymenobacter negativus</name>
    <dbReference type="NCBI Taxonomy" id="2795026"/>
    <lineage>
        <taxon>Bacteria</taxon>
        <taxon>Pseudomonadati</taxon>
        <taxon>Bacteroidota</taxon>
        <taxon>Cytophagia</taxon>
        <taxon>Cytophagales</taxon>
        <taxon>Hymenobacteraceae</taxon>
        <taxon>Hymenobacter</taxon>
    </lineage>
</organism>
<dbReference type="Gene3D" id="2.40.70.10">
    <property type="entry name" value="Acid Proteases"/>
    <property type="match status" value="1"/>
</dbReference>
<dbReference type="InterPro" id="IPR021109">
    <property type="entry name" value="Peptidase_aspartic_dom_sf"/>
</dbReference>
<dbReference type="InterPro" id="IPR001969">
    <property type="entry name" value="Aspartic_peptidase_AS"/>
</dbReference>
<gene>
    <name evidence="1" type="ORF">I7X13_06445</name>
</gene>
<accession>A0ABS0Q600</accession>
<sequence length="323" mass="35287">MKVLAKTLLAIFVLFALSGVGGYFYFRKQFQAPANQLVITQLPATTPFVWEADTAHHLAHAALLVPISVPGCPRTCYLQFDTGAPYTLLKSNALEVLRANFPATRTALQVQSDTVRNFRFTLGPAQVQARKIWVRPYASAAHLPANPNEPFVIGTLGTDVFDGRALVIDYAQQRLSLGNSAPDSLLRRAAFVPMSFKERRVLLRAGLQGQPQELMFDSGSSTFALLTSQSNWQQMARPAATAQTIPVNSWGKTLTAHTVATAATLQFDTATVPLGTVTYIEGTTFMQRTLTRFSGMGGMLGNAPFGRHIVILDAKNRRFGLVK</sequence>
<protein>
    <recommendedName>
        <fullName evidence="3">Peptidase A2 domain-containing protein</fullName>
    </recommendedName>
</protein>
<dbReference type="EMBL" id="JAEDAE010000002">
    <property type="protein sequence ID" value="MBH8557679.1"/>
    <property type="molecule type" value="Genomic_DNA"/>
</dbReference>
<dbReference type="RefSeq" id="WP_198074826.1">
    <property type="nucleotide sequence ID" value="NZ_JAEDAE010000002.1"/>
</dbReference>